<evidence type="ECO:0000313" key="2">
    <source>
        <dbReference type="Proteomes" id="UP000011083"/>
    </source>
</evidence>
<protein>
    <submittedName>
        <fullName evidence="1">Uncharacterized protein</fullName>
    </submittedName>
</protein>
<name>L8H6B9_ACACF</name>
<gene>
    <name evidence="1" type="ORF">ACA1_054260</name>
</gene>
<dbReference type="GeneID" id="14921550"/>
<organism evidence="1 2">
    <name type="scientific">Acanthamoeba castellanii (strain ATCC 30010 / Neff)</name>
    <dbReference type="NCBI Taxonomy" id="1257118"/>
    <lineage>
        <taxon>Eukaryota</taxon>
        <taxon>Amoebozoa</taxon>
        <taxon>Discosea</taxon>
        <taxon>Longamoebia</taxon>
        <taxon>Centramoebida</taxon>
        <taxon>Acanthamoebidae</taxon>
        <taxon>Acanthamoeba</taxon>
    </lineage>
</organism>
<dbReference type="RefSeq" id="XP_004344083.1">
    <property type="nucleotide sequence ID" value="XM_004344033.1"/>
</dbReference>
<evidence type="ECO:0000313" key="1">
    <source>
        <dbReference type="EMBL" id="ELR20680.1"/>
    </source>
</evidence>
<dbReference type="AlphaFoldDB" id="L8H6B9"/>
<reference evidence="1 2" key="1">
    <citation type="journal article" date="2013" name="Genome Biol.">
        <title>Genome of Acanthamoeba castellanii highlights extensive lateral gene transfer and early evolution of tyrosine kinase signaling.</title>
        <authorList>
            <person name="Clarke M."/>
            <person name="Lohan A.J."/>
            <person name="Liu B."/>
            <person name="Lagkouvardos I."/>
            <person name="Roy S."/>
            <person name="Zafar N."/>
            <person name="Bertelli C."/>
            <person name="Schilde C."/>
            <person name="Kianianmomeni A."/>
            <person name="Burglin T.R."/>
            <person name="Frech C."/>
            <person name="Turcotte B."/>
            <person name="Kopec K.O."/>
            <person name="Synnott J.M."/>
            <person name="Choo C."/>
            <person name="Paponov I."/>
            <person name="Finkler A."/>
            <person name="Soon Heng Tan C."/>
            <person name="Hutchins A.P."/>
            <person name="Weinmeier T."/>
            <person name="Rattei T."/>
            <person name="Chu J.S."/>
            <person name="Gimenez G."/>
            <person name="Irimia M."/>
            <person name="Rigden D.J."/>
            <person name="Fitzpatrick D.A."/>
            <person name="Lorenzo-Morales J."/>
            <person name="Bateman A."/>
            <person name="Chiu C.H."/>
            <person name="Tang P."/>
            <person name="Hegemann P."/>
            <person name="Fromm H."/>
            <person name="Raoult D."/>
            <person name="Greub G."/>
            <person name="Miranda-Saavedra D."/>
            <person name="Chen N."/>
            <person name="Nash P."/>
            <person name="Ginger M.L."/>
            <person name="Horn M."/>
            <person name="Schaap P."/>
            <person name="Caler L."/>
            <person name="Loftus B."/>
        </authorList>
    </citation>
    <scope>NUCLEOTIDE SEQUENCE [LARGE SCALE GENOMIC DNA]</scope>
    <source>
        <strain evidence="1 2">Neff</strain>
    </source>
</reference>
<dbReference type="KEGG" id="acan:ACA1_054260"/>
<dbReference type="Proteomes" id="UP000011083">
    <property type="component" value="Unassembled WGS sequence"/>
</dbReference>
<keyword evidence="2" id="KW-1185">Reference proteome</keyword>
<dbReference type="EMBL" id="KB007909">
    <property type="protein sequence ID" value="ELR20680.1"/>
    <property type="molecule type" value="Genomic_DNA"/>
</dbReference>
<accession>L8H6B9</accession>
<sequence length="75" mass="8545">MGDPLMLSILQRKLHTLKQMYQVQDNGKCDFVLSKELVYQAYLAMMVAHECLAELPQLTWPVLGKCAFPLVPSIH</sequence>
<proteinExistence type="predicted"/>
<dbReference type="VEuPathDB" id="AmoebaDB:ACA1_054260"/>